<evidence type="ECO:0000313" key="2">
    <source>
        <dbReference type="EMBL" id="MEL1243983.1"/>
    </source>
</evidence>
<keyword evidence="1" id="KW-0812">Transmembrane</keyword>
<evidence type="ECO:0000313" key="3">
    <source>
        <dbReference type="Proteomes" id="UP001464555"/>
    </source>
</evidence>
<keyword evidence="1" id="KW-1133">Transmembrane helix</keyword>
<proteinExistence type="predicted"/>
<dbReference type="Proteomes" id="UP001464555">
    <property type="component" value="Unassembled WGS sequence"/>
</dbReference>
<evidence type="ECO:0000256" key="1">
    <source>
        <dbReference type="SAM" id="Phobius"/>
    </source>
</evidence>
<organism evidence="2 3">
    <name type="scientific">Flavobacterium arundinis</name>
    <dbReference type="NCBI Taxonomy" id="3139143"/>
    <lineage>
        <taxon>Bacteria</taxon>
        <taxon>Pseudomonadati</taxon>
        <taxon>Bacteroidota</taxon>
        <taxon>Flavobacteriia</taxon>
        <taxon>Flavobacteriales</taxon>
        <taxon>Flavobacteriaceae</taxon>
        <taxon>Flavobacterium</taxon>
    </lineage>
</organism>
<reference evidence="2 3" key="1">
    <citation type="submission" date="2024-04" db="EMBL/GenBank/DDBJ databases">
        <title>Flavobacterium sp. DGU11 16S ribosomal RNA gene Genome sequencing and assembly.</title>
        <authorList>
            <person name="Park S."/>
        </authorList>
    </citation>
    <scope>NUCLEOTIDE SEQUENCE [LARGE SCALE GENOMIC DNA]</scope>
    <source>
        <strain evidence="2 3">DGU11</strain>
    </source>
</reference>
<dbReference type="EMBL" id="JBBYHR010000003">
    <property type="protein sequence ID" value="MEL1243983.1"/>
    <property type="molecule type" value="Genomic_DNA"/>
</dbReference>
<keyword evidence="1" id="KW-0472">Membrane</keyword>
<dbReference type="RefSeq" id="WP_341696295.1">
    <property type="nucleotide sequence ID" value="NZ_JBBYHR010000003.1"/>
</dbReference>
<accession>A0ABU9HW90</accession>
<sequence length="376" mass="44379">MTLNTVIIVGVILLAVIRYIVIRGLRVRATRKSGYQDIISNVQSRIAKSNGAAIEQFSLENLSRESSQSDSYNNADFVNKNCTSREDFIVNDTINEFDLKKLADLNGIQLQIQKGWYPILIELIVELDKKGWNREVSCIKEKFASLRFYSNTEHQDIIDKFERRSEHVCETCGKRGEIRYHSGWDYVACRKHYLENRGKITPGIDSFIHNGKTYSLDDIKDMHFEDKDHRDNYKFLIAEFYKNKVEHPGWKDNKLYISNNIIGFGNFLSHLPGNLPGIDYEYVKKFIDAGFCEVCGYEAVYNEECECCENSTWESYQRKWKNSREEKREHIVYNQIRWTLDEGEKYEALQKNYPKDPDYRILFTDEEFHEYNRDDE</sequence>
<comment type="caution">
    <text evidence="2">The sequence shown here is derived from an EMBL/GenBank/DDBJ whole genome shotgun (WGS) entry which is preliminary data.</text>
</comment>
<gene>
    <name evidence="2" type="ORF">AAEO56_06895</name>
</gene>
<keyword evidence="3" id="KW-1185">Reference proteome</keyword>
<feature type="transmembrane region" description="Helical" evidence="1">
    <location>
        <begin position="6"/>
        <end position="25"/>
    </location>
</feature>
<name>A0ABU9HW90_9FLAO</name>
<protein>
    <submittedName>
        <fullName evidence="2">Uncharacterized protein</fullName>
    </submittedName>
</protein>